<comment type="caution">
    <text evidence="1">The sequence shown here is derived from an EMBL/GenBank/DDBJ whole genome shotgun (WGS) entry which is preliminary data.</text>
</comment>
<evidence type="ECO:0000313" key="1">
    <source>
        <dbReference type="EMBL" id="EYB99965.1"/>
    </source>
</evidence>
<organism evidence="1 2">
    <name type="scientific">Ancylostoma ceylanicum</name>
    <dbReference type="NCBI Taxonomy" id="53326"/>
    <lineage>
        <taxon>Eukaryota</taxon>
        <taxon>Metazoa</taxon>
        <taxon>Ecdysozoa</taxon>
        <taxon>Nematoda</taxon>
        <taxon>Chromadorea</taxon>
        <taxon>Rhabditida</taxon>
        <taxon>Rhabditina</taxon>
        <taxon>Rhabditomorpha</taxon>
        <taxon>Strongyloidea</taxon>
        <taxon>Ancylostomatidae</taxon>
        <taxon>Ancylostomatinae</taxon>
        <taxon>Ancylostoma</taxon>
    </lineage>
</organism>
<protein>
    <submittedName>
        <fullName evidence="1">Uncharacterized protein</fullName>
    </submittedName>
</protein>
<dbReference type="Proteomes" id="UP000024635">
    <property type="component" value="Unassembled WGS sequence"/>
</dbReference>
<dbReference type="AlphaFoldDB" id="A0A016TBA8"/>
<dbReference type="EMBL" id="JARK01001455">
    <property type="protein sequence ID" value="EYB99965.1"/>
    <property type="molecule type" value="Genomic_DNA"/>
</dbReference>
<sequence length="82" mass="9073">MMFNKLRTEKSTEYRVSVDGGGPSVTTKSTQRDRAARAEILSGGIKLWCFLDSQLVSFLVNIKCDEHLSRKPILTTAATIPS</sequence>
<keyword evidence="2" id="KW-1185">Reference proteome</keyword>
<accession>A0A016TBA8</accession>
<name>A0A016TBA8_9BILA</name>
<gene>
    <name evidence="1" type="primary">Acey_s0119.g875</name>
    <name evidence="1" type="ORF">Y032_0119g875</name>
</gene>
<evidence type="ECO:0000313" key="2">
    <source>
        <dbReference type="Proteomes" id="UP000024635"/>
    </source>
</evidence>
<proteinExistence type="predicted"/>
<reference evidence="2" key="1">
    <citation type="journal article" date="2015" name="Nat. Genet.">
        <title>The genome and transcriptome of the zoonotic hookworm Ancylostoma ceylanicum identify infection-specific gene families.</title>
        <authorList>
            <person name="Schwarz E.M."/>
            <person name="Hu Y."/>
            <person name="Antoshechkin I."/>
            <person name="Miller M.M."/>
            <person name="Sternberg P.W."/>
            <person name="Aroian R.V."/>
        </authorList>
    </citation>
    <scope>NUCLEOTIDE SEQUENCE</scope>
    <source>
        <strain evidence="2">HY135</strain>
    </source>
</reference>